<dbReference type="EMBL" id="DAATVL010000056">
    <property type="protein sequence ID" value="HAF0292513.1"/>
    <property type="molecule type" value="Genomic_DNA"/>
</dbReference>
<dbReference type="InterPro" id="IPR027417">
    <property type="entry name" value="P-loop_NTPase"/>
</dbReference>
<dbReference type="CDD" id="cd19481">
    <property type="entry name" value="RecA-like_protease"/>
    <property type="match status" value="1"/>
</dbReference>
<dbReference type="InterPro" id="IPR003593">
    <property type="entry name" value="AAA+_ATPase"/>
</dbReference>
<dbReference type="GO" id="GO:0005524">
    <property type="term" value="F:ATP binding"/>
    <property type="evidence" value="ECO:0007669"/>
    <property type="project" value="UniProtKB-KW"/>
</dbReference>
<dbReference type="GO" id="GO:0016887">
    <property type="term" value="F:ATP hydrolysis activity"/>
    <property type="evidence" value="ECO:0007669"/>
    <property type="project" value="InterPro"/>
</dbReference>
<reference evidence="5" key="2">
    <citation type="submission" date="2018-07" db="EMBL/GenBank/DDBJ databases">
        <authorList>
            <consortium name="NCBI Pathogen Detection Project"/>
        </authorList>
    </citation>
    <scope>NUCLEOTIDE SEQUENCE</scope>
    <source>
        <strain evidence="5">N26921</strain>
    </source>
</reference>
<dbReference type="PANTHER" id="PTHR23073">
    <property type="entry name" value="26S PROTEASOME REGULATORY SUBUNIT"/>
    <property type="match status" value="1"/>
</dbReference>
<dbReference type="Gene3D" id="3.40.50.300">
    <property type="entry name" value="P-loop containing nucleotide triphosphate hydrolases"/>
    <property type="match status" value="1"/>
</dbReference>
<evidence type="ECO:0000256" key="2">
    <source>
        <dbReference type="ARBA" id="ARBA00022741"/>
    </source>
</evidence>
<evidence type="ECO:0000259" key="4">
    <source>
        <dbReference type="SMART" id="SM00382"/>
    </source>
</evidence>
<reference evidence="5" key="1">
    <citation type="journal article" date="2018" name="Genome Biol.">
        <title>SKESA: strategic k-mer extension for scrupulous assemblies.</title>
        <authorList>
            <person name="Souvorov A."/>
            <person name="Agarwala R."/>
            <person name="Lipman D.J."/>
        </authorList>
    </citation>
    <scope>NUCLEOTIDE SEQUENCE</scope>
    <source>
        <strain evidence="5">N26921</strain>
    </source>
</reference>
<dbReference type="AlphaFoldDB" id="A0A740QIW6"/>
<keyword evidence="3 5" id="KW-0067">ATP-binding</keyword>
<dbReference type="SUPFAM" id="SSF52540">
    <property type="entry name" value="P-loop containing nucleoside triphosphate hydrolases"/>
    <property type="match status" value="1"/>
</dbReference>
<evidence type="ECO:0000313" key="5">
    <source>
        <dbReference type="EMBL" id="HAF0292513.1"/>
    </source>
</evidence>
<accession>A0A740QIW6</accession>
<dbReference type="InterPro" id="IPR003959">
    <property type="entry name" value="ATPase_AAA_core"/>
</dbReference>
<keyword evidence="2" id="KW-0547">Nucleotide-binding</keyword>
<proteinExistence type="inferred from homology"/>
<feature type="domain" description="AAA+ ATPase" evidence="4">
    <location>
        <begin position="71"/>
        <end position="204"/>
    </location>
</feature>
<sequence length="304" mass="34706">MPIINHKKQQEAMKETPKDEKLIFENPKYTMEQLIVSEVVKEELLNSISLFQYQNVLFKEWGFSETHPYSSKMTINLYGPPGTGKTMAAHAIAERLEKKLLIVNYAEIESKYVGETPKNLQKIFKQALENDAVLFFDEADALLSRRVTNMNSATDTSVNQTRSVLLSLLNDYQHIVIFSTNYIENFDPAFMRRILFHIRMPLPDLVLREKLFAQYIPTGMPTDSDTQDLALKSEGLSGSEIANAIFISALKGVRRKPAFVSQEMIEEAIVHIRTSKTANEGKELISLETRIATEEEVRKELQLT</sequence>
<evidence type="ECO:0000256" key="1">
    <source>
        <dbReference type="ARBA" id="ARBA00006914"/>
    </source>
</evidence>
<dbReference type="InterPro" id="IPR050221">
    <property type="entry name" value="26S_Proteasome_ATPase"/>
</dbReference>
<protein>
    <submittedName>
        <fullName evidence="5">ATP-binding protein</fullName>
    </submittedName>
</protein>
<comment type="similarity">
    <text evidence="1">Belongs to the AAA ATPase family.</text>
</comment>
<organism evidence="5">
    <name type="scientific">Salmonella enterica subsp. enterica serovar Typhimurium var. 5-</name>
    <dbReference type="NCBI Taxonomy" id="1620419"/>
    <lineage>
        <taxon>Bacteria</taxon>
        <taxon>Pseudomonadati</taxon>
        <taxon>Pseudomonadota</taxon>
        <taxon>Gammaproteobacteria</taxon>
        <taxon>Enterobacterales</taxon>
        <taxon>Enterobacteriaceae</taxon>
        <taxon>Salmonella</taxon>
    </lineage>
</organism>
<gene>
    <name evidence="5" type="ORF">G9C53_004903</name>
</gene>
<dbReference type="Pfam" id="PF00004">
    <property type="entry name" value="AAA"/>
    <property type="match status" value="1"/>
</dbReference>
<comment type="caution">
    <text evidence="5">The sequence shown here is derived from an EMBL/GenBank/DDBJ whole genome shotgun (WGS) entry which is preliminary data.</text>
</comment>
<name>A0A740QIW6_SALTM</name>
<evidence type="ECO:0000256" key="3">
    <source>
        <dbReference type="ARBA" id="ARBA00022840"/>
    </source>
</evidence>
<dbReference type="SMART" id="SM00382">
    <property type="entry name" value="AAA"/>
    <property type="match status" value="1"/>
</dbReference>